<protein>
    <submittedName>
        <fullName evidence="6">Glycogen operon protein</fullName>
    </submittedName>
</protein>
<comment type="caution">
    <text evidence="6">The sequence shown here is derived from an EMBL/GenBank/DDBJ whole genome shotgun (WGS) entry which is preliminary data.</text>
</comment>
<keyword evidence="7" id="KW-1185">Reference proteome</keyword>
<comment type="similarity">
    <text evidence="1">Belongs to the glycosyl hydrolase 13 family.</text>
</comment>
<dbReference type="CDD" id="cd11326">
    <property type="entry name" value="AmyAc_Glg_debranch"/>
    <property type="match status" value="1"/>
</dbReference>
<dbReference type="InterPro" id="IPR011837">
    <property type="entry name" value="Glycogen_debranch_GlgX"/>
</dbReference>
<dbReference type="InterPro" id="IPR017853">
    <property type="entry name" value="GH"/>
</dbReference>
<dbReference type="Proteomes" id="UP000247922">
    <property type="component" value="Unassembled WGS sequence"/>
</dbReference>
<dbReference type="InterPro" id="IPR004193">
    <property type="entry name" value="Glyco_hydro_13_N"/>
</dbReference>
<keyword evidence="4" id="KW-0326">Glycosidase</keyword>
<organism evidence="6 7">
    <name type="scientific">Streptohalobacillus salinus</name>
    <dbReference type="NCBI Taxonomy" id="621096"/>
    <lineage>
        <taxon>Bacteria</taxon>
        <taxon>Bacillati</taxon>
        <taxon>Bacillota</taxon>
        <taxon>Bacilli</taxon>
        <taxon>Bacillales</taxon>
        <taxon>Bacillaceae</taxon>
        <taxon>Streptohalobacillus</taxon>
    </lineage>
</organism>
<dbReference type="AlphaFoldDB" id="A0A2V3WK88"/>
<dbReference type="OrthoDB" id="9761875at2"/>
<dbReference type="PANTHER" id="PTHR43002">
    <property type="entry name" value="GLYCOGEN DEBRANCHING ENZYME"/>
    <property type="match status" value="1"/>
</dbReference>
<name>A0A2V3WK88_9BACI</name>
<dbReference type="NCBIfam" id="TIGR02100">
    <property type="entry name" value="glgX_debranch"/>
    <property type="match status" value="1"/>
</dbReference>
<evidence type="ECO:0000313" key="6">
    <source>
        <dbReference type="EMBL" id="PXW93088.1"/>
    </source>
</evidence>
<dbReference type="InterPro" id="IPR013780">
    <property type="entry name" value="Glyco_hydro_b"/>
</dbReference>
<dbReference type="Gene3D" id="3.20.20.80">
    <property type="entry name" value="Glycosidases"/>
    <property type="match status" value="1"/>
</dbReference>
<reference evidence="6 7" key="1">
    <citation type="submission" date="2018-05" db="EMBL/GenBank/DDBJ databases">
        <title>Genomic Encyclopedia of Type Strains, Phase IV (KMG-IV): sequencing the most valuable type-strain genomes for metagenomic binning, comparative biology and taxonomic classification.</title>
        <authorList>
            <person name="Goeker M."/>
        </authorList>
    </citation>
    <scope>NUCLEOTIDE SEQUENCE [LARGE SCALE GENOMIC DNA]</scope>
    <source>
        <strain evidence="6 7">DSM 22440</strain>
    </source>
</reference>
<feature type="domain" description="Glycosyl hydrolase family 13 catalytic" evidence="5">
    <location>
        <begin position="179"/>
        <end position="589"/>
    </location>
</feature>
<dbReference type="GO" id="GO:0005980">
    <property type="term" value="P:glycogen catabolic process"/>
    <property type="evidence" value="ECO:0007669"/>
    <property type="project" value="InterPro"/>
</dbReference>
<evidence type="ECO:0000256" key="3">
    <source>
        <dbReference type="ARBA" id="ARBA00022946"/>
    </source>
</evidence>
<keyword evidence="3" id="KW-0809">Transit peptide</keyword>
<dbReference type="InterPro" id="IPR013783">
    <property type="entry name" value="Ig-like_fold"/>
</dbReference>
<dbReference type="Pfam" id="PF00128">
    <property type="entry name" value="Alpha-amylase"/>
    <property type="match status" value="2"/>
</dbReference>
<accession>A0A2V3WK88</accession>
<dbReference type="GO" id="GO:0004135">
    <property type="term" value="F:amylo-alpha-1,6-glucosidase activity"/>
    <property type="evidence" value="ECO:0007669"/>
    <property type="project" value="InterPro"/>
</dbReference>
<dbReference type="SUPFAM" id="SSF81296">
    <property type="entry name" value="E set domains"/>
    <property type="match status" value="1"/>
</dbReference>
<gene>
    <name evidence="6" type="ORF">DES38_101171</name>
</gene>
<evidence type="ECO:0000256" key="1">
    <source>
        <dbReference type="ARBA" id="ARBA00008061"/>
    </source>
</evidence>
<dbReference type="InterPro" id="IPR014756">
    <property type="entry name" value="Ig_E-set"/>
</dbReference>
<sequence>MSSKHTKTFEPYQLFLDQYVKKLGPIDELEGFKVRPGFFDEYGATVIPGGVSFTVHSQHATSFKLALFERQAEEPYAILPFPESYRVGNVYSMIVFGVDIEAFEYAYLVDGPYEPRKGQIFDDSNYLLDPYAKAVTGQSEWGVTPPYGMTYRARVVSSDFDWKKSRSPHIPMEDLIIYELHVRGFTKDKSSNVKHPGTFNGLKEKIPYLKELGVNAVELMPIFEFDEMSGMRNHKGKRLYDYWGYNPISFFAPNTAYNSDIEYNHEGTELKKMIKKLHDNGIEVILDVVFNHTAEGNEQGPSINLKGFDNSVYYMLTPDGQYFNFSGCGNTLNCNHPIVRRMIIDCLRHWVIEYRIDGFRFDLASILGRNEDGSPMNNPPLLQNLAFDPVLSEVKLIAEAWDAGGLYQVGSFPDWNRWSEWNGKYRDDLREYLKGEPGLSHTVCDRIAGSVDLYPPESRSNSASVNFLTCHDGFTLYDLYSYNEKHNEANGWNNTDGENDNHAWNCGIEGETDDPRVIKLRHRMIRNAFTTLLMSRGTPMITQGDEFLRTQFGNNNAYCQDNEISWVDWTLKEKNQDMVNFVKHLITIRKSHPILRRQTQPAKSGYPPYSKHGVDAWYLSDWEAVRVHGVMFSGRDITGEKDDYCYIAMNSHWENHMLELPTLPEPYQWQLHVDTSRPTTRACILAEHLEPIESSHVEIEGRSSLVFFSHRH</sequence>
<dbReference type="Pfam" id="PF02922">
    <property type="entry name" value="CBM_48"/>
    <property type="match status" value="1"/>
</dbReference>
<dbReference type="Gene3D" id="2.60.40.1180">
    <property type="entry name" value="Golgi alpha-mannosidase II"/>
    <property type="match status" value="1"/>
</dbReference>
<dbReference type="RefSeq" id="WP_110250185.1">
    <property type="nucleotide sequence ID" value="NZ_QJJR01000001.1"/>
</dbReference>
<dbReference type="SUPFAM" id="SSF51445">
    <property type="entry name" value="(Trans)glycosidases"/>
    <property type="match status" value="1"/>
</dbReference>
<dbReference type="FunFam" id="3.20.20.80:FF:000054">
    <property type="entry name" value="Glycogen debranching enzyme"/>
    <property type="match status" value="1"/>
</dbReference>
<dbReference type="InterPro" id="IPR006047">
    <property type="entry name" value="GH13_cat_dom"/>
</dbReference>
<evidence type="ECO:0000256" key="4">
    <source>
        <dbReference type="ARBA" id="ARBA00023295"/>
    </source>
</evidence>
<keyword evidence="2" id="KW-0378">Hydrolase</keyword>
<evidence type="ECO:0000259" key="5">
    <source>
        <dbReference type="SMART" id="SM00642"/>
    </source>
</evidence>
<dbReference type="CDD" id="cd11234">
    <property type="entry name" value="E_set_GDE_N"/>
    <property type="match status" value="1"/>
</dbReference>
<dbReference type="SUPFAM" id="SSF51011">
    <property type="entry name" value="Glycosyl hydrolase domain"/>
    <property type="match status" value="1"/>
</dbReference>
<dbReference type="Gene3D" id="2.60.40.10">
    <property type="entry name" value="Immunoglobulins"/>
    <property type="match status" value="1"/>
</dbReference>
<dbReference type="SMART" id="SM00642">
    <property type="entry name" value="Aamy"/>
    <property type="match status" value="1"/>
</dbReference>
<evidence type="ECO:0000256" key="2">
    <source>
        <dbReference type="ARBA" id="ARBA00022801"/>
    </source>
</evidence>
<evidence type="ECO:0000313" key="7">
    <source>
        <dbReference type="Proteomes" id="UP000247922"/>
    </source>
</evidence>
<dbReference type="EMBL" id="QJJR01000001">
    <property type="protein sequence ID" value="PXW93088.1"/>
    <property type="molecule type" value="Genomic_DNA"/>
</dbReference>
<proteinExistence type="inferred from homology"/>